<keyword evidence="3" id="KW-1185">Reference proteome</keyword>
<evidence type="ECO:0000256" key="1">
    <source>
        <dbReference type="SAM" id="SignalP"/>
    </source>
</evidence>
<dbReference type="AlphaFoldDB" id="A0A552UIF6"/>
<feature type="chain" id="PRO_5021904819" evidence="1">
    <location>
        <begin position="22"/>
        <end position="168"/>
    </location>
</feature>
<sequence>MKILIGAVVAAALALPSAASAICFTRPQMRAVAAVAAGPLVANVVARCASFPGGAPNLTAARPSLAGRFRGEAAAAAAIVAPAISQLLGQPETDPQRLVAAVTPFLDLMLSTQVAKLGERTCRNIDDMAVAVLPLSDRQVVDILGAALVAGARDRPSLQFSLCEDDRR</sequence>
<accession>A0A552UIF6</accession>
<keyword evidence="1" id="KW-0732">Signal</keyword>
<evidence type="ECO:0000313" key="2">
    <source>
        <dbReference type="EMBL" id="TRW18002.1"/>
    </source>
</evidence>
<name>A0A552UIF6_9SPHN</name>
<dbReference type="RefSeq" id="WP_144236696.1">
    <property type="nucleotide sequence ID" value="NZ_VJWA01000001.1"/>
</dbReference>
<reference evidence="2 3" key="1">
    <citation type="submission" date="2019-07" db="EMBL/GenBank/DDBJ databases">
        <title>Novel species isolated from glacier.</title>
        <authorList>
            <person name="Liu Q."/>
            <person name="Xin Y.-H."/>
        </authorList>
    </citation>
    <scope>NUCLEOTIDE SEQUENCE [LARGE SCALE GENOMIC DNA]</scope>
    <source>
        <strain evidence="2 3">LB1R16</strain>
    </source>
</reference>
<comment type="caution">
    <text evidence="2">The sequence shown here is derived from an EMBL/GenBank/DDBJ whole genome shotgun (WGS) entry which is preliminary data.</text>
</comment>
<dbReference type="Proteomes" id="UP000317894">
    <property type="component" value="Unassembled WGS sequence"/>
</dbReference>
<gene>
    <name evidence="2" type="ORF">FMM06_07775</name>
</gene>
<protein>
    <submittedName>
        <fullName evidence="2">Uncharacterized protein</fullName>
    </submittedName>
</protein>
<feature type="signal peptide" evidence="1">
    <location>
        <begin position="1"/>
        <end position="21"/>
    </location>
</feature>
<proteinExistence type="predicted"/>
<dbReference type="EMBL" id="VJWA01000001">
    <property type="protein sequence ID" value="TRW18002.1"/>
    <property type="molecule type" value="Genomic_DNA"/>
</dbReference>
<organism evidence="2 3">
    <name type="scientific">Glacieibacterium frigidum</name>
    <dbReference type="NCBI Taxonomy" id="2593303"/>
    <lineage>
        <taxon>Bacteria</taxon>
        <taxon>Pseudomonadati</taxon>
        <taxon>Pseudomonadota</taxon>
        <taxon>Alphaproteobacteria</taxon>
        <taxon>Sphingomonadales</taxon>
        <taxon>Sphingosinicellaceae</taxon>
        <taxon>Glacieibacterium</taxon>
    </lineage>
</organism>
<evidence type="ECO:0000313" key="3">
    <source>
        <dbReference type="Proteomes" id="UP000317894"/>
    </source>
</evidence>